<dbReference type="GO" id="GO:0008531">
    <property type="term" value="F:riboflavin kinase activity"/>
    <property type="evidence" value="ECO:0007669"/>
    <property type="project" value="UniProtKB-UniRule"/>
</dbReference>
<dbReference type="SUPFAM" id="SSF52374">
    <property type="entry name" value="Nucleotidylyl transferase"/>
    <property type="match status" value="1"/>
</dbReference>
<dbReference type="UniPathway" id="UPA00276">
    <property type="reaction ID" value="UER00406"/>
</dbReference>
<keyword evidence="11 15" id="KW-0067">ATP-binding</keyword>
<dbReference type="HOGENOM" id="CLU_048437_0_0_7"/>
<dbReference type="KEGG" id="gpi:GPICK_08630"/>
<feature type="domain" description="Riboflavin kinase" evidence="16">
    <location>
        <begin position="183"/>
        <end position="306"/>
    </location>
</feature>
<protein>
    <recommendedName>
        <fullName evidence="15">Riboflavin biosynthesis protein</fullName>
    </recommendedName>
    <domain>
        <recommendedName>
            <fullName evidence="15">Riboflavin kinase</fullName>
            <ecNumber evidence="15">2.7.1.26</ecNumber>
        </recommendedName>
        <alternativeName>
            <fullName evidence="15">Flavokinase</fullName>
        </alternativeName>
    </domain>
    <domain>
        <recommendedName>
            <fullName evidence="15">FMN adenylyltransferase</fullName>
            <ecNumber evidence="15">2.7.7.2</ecNumber>
        </recommendedName>
        <alternativeName>
            <fullName evidence="15">FAD pyrophosphorylase</fullName>
        </alternativeName>
        <alternativeName>
            <fullName evidence="15">FAD synthase</fullName>
        </alternativeName>
    </domain>
</protein>
<dbReference type="Gene3D" id="2.40.30.30">
    <property type="entry name" value="Riboflavin kinase-like"/>
    <property type="match status" value="1"/>
</dbReference>
<comment type="similarity">
    <text evidence="15">Belongs to the ribF family.</text>
</comment>
<dbReference type="GO" id="GO:0006747">
    <property type="term" value="P:FAD biosynthetic process"/>
    <property type="evidence" value="ECO:0007669"/>
    <property type="project" value="UniProtKB-UniRule"/>
</dbReference>
<comment type="catalytic activity">
    <reaction evidence="13 15">
        <text>riboflavin + ATP = FMN + ADP + H(+)</text>
        <dbReference type="Rhea" id="RHEA:14357"/>
        <dbReference type="ChEBI" id="CHEBI:15378"/>
        <dbReference type="ChEBI" id="CHEBI:30616"/>
        <dbReference type="ChEBI" id="CHEBI:57986"/>
        <dbReference type="ChEBI" id="CHEBI:58210"/>
        <dbReference type="ChEBI" id="CHEBI:456216"/>
        <dbReference type="EC" id="2.7.1.26"/>
    </reaction>
</comment>
<evidence type="ECO:0000256" key="14">
    <source>
        <dbReference type="ARBA" id="ARBA00049494"/>
    </source>
</evidence>
<dbReference type="NCBIfam" id="NF004160">
    <property type="entry name" value="PRK05627.1-3"/>
    <property type="match status" value="1"/>
</dbReference>
<comment type="pathway">
    <text evidence="2 15">Cofactor biosynthesis; FAD biosynthesis; FAD from FMN: step 1/1.</text>
</comment>
<keyword evidence="12" id="KW-0511">Multifunctional enzyme</keyword>
<evidence type="ECO:0000256" key="9">
    <source>
        <dbReference type="ARBA" id="ARBA00022777"/>
    </source>
</evidence>
<dbReference type="RefSeq" id="WP_039742261.1">
    <property type="nucleotide sequence ID" value="NZ_CP009788.1"/>
</dbReference>
<dbReference type="InterPro" id="IPR015864">
    <property type="entry name" value="FAD_synthase"/>
</dbReference>
<comment type="function">
    <text evidence="1">Catalyzes the phosphorylation of riboflavin to FMN followed by the adenylation of FMN to FAD.</text>
</comment>
<proteinExistence type="inferred from homology"/>
<dbReference type="EC" id="2.7.1.26" evidence="15"/>
<dbReference type="FunFam" id="2.40.30.30:FF:000003">
    <property type="entry name" value="Riboflavin biosynthesis protein"/>
    <property type="match status" value="1"/>
</dbReference>
<dbReference type="SUPFAM" id="SSF82114">
    <property type="entry name" value="Riboflavin kinase-like"/>
    <property type="match status" value="1"/>
</dbReference>
<dbReference type="InterPro" id="IPR015865">
    <property type="entry name" value="Riboflavin_kinase_bac/euk"/>
</dbReference>
<dbReference type="GO" id="GO:0009231">
    <property type="term" value="P:riboflavin biosynthetic process"/>
    <property type="evidence" value="ECO:0007669"/>
    <property type="project" value="InterPro"/>
</dbReference>
<evidence type="ECO:0000256" key="5">
    <source>
        <dbReference type="ARBA" id="ARBA00022643"/>
    </source>
</evidence>
<dbReference type="GO" id="GO:0009398">
    <property type="term" value="P:FMN biosynthetic process"/>
    <property type="evidence" value="ECO:0007669"/>
    <property type="project" value="UniProtKB-UniRule"/>
</dbReference>
<keyword evidence="9 15" id="KW-0418">Kinase</keyword>
<evidence type="ECO:0000313" key="18">
    <source>
        <dbReference type="Proteomes" id="UP000057609"/>
    </source>
</evidence>
<dbReference type="OrthoDB" id="9803667at2"/>
<dbReference type="GO" id="GO:0005524">
    <property type="term" value="F:ATP binding"/>
    <property type="evidence" value="ECO:0007669"/>
    <property type="project" value="UniProtKB-UniRule"/>
</dbReference>
<dbReference type="AlphaFoldDB" id="A0A0B5BHA5"/>
<dbReference type="InterPro" id="IPR023468">
    <property type="entry name" value="Riboflavin_kinase"/>
</dbReference>
<evidence type="ECO:0000256" key="12">
    <source>
        <dbReference type="ARBA" id="ARBA00023268"/>
    </source>
</evidence>
<dbReference type="FunFam" id="3.40.50.620:FF:000021">
    <property type="entry name" value="Riboflavin biosynthesis protein"/>
    <property type="match status" value="1"/>
</dbReference>
<keyword evidence="6 15" id="KW-0808">Transferase</keyword>
<evidence type="ECO:0000256" key="15">
    <source>
        <dbReference type="PIRNR" id="PIRNR004491"/>
    </source>
</evidence>
<evidence type="ECO:0000256" key="7">
    <source>
        <dbReference type="ARBA" id="ARBA00022695"/>
    </source>
</evidence>
<keyword evidence="18" id="KW-1185">Reference proteome</keyword>
<dbReference type="NCBIfam" id="NF004162">
    <property type="entry name" value="PRK05627.1-5"/>
    <property type="match status" value="1"/>
</dbReference>
<keyword evidence="4 15" id="KW-0285">Flavoprotein</keyword>
<dbReference type="InterPro" id="IPR002606">
    <property type="entry name" value="Riboflavin_kinase_bac"/>
</dbReference>
<dbReference type="Gene3D" id="3.40.50.620">
    <property type="entry name" value="HUPs"/>
    <property type="match status" value="1"/>
</dbReference>
<organism evidence="17 18">
    <name type="scientific">Geobacter pickeringii</name>
    <dbReference type="NCBI Taxonomy" id="345632"/>
    <lineage>
        <taxon>Bacteria</taxon>
        <taxon>Pseudomonadati</taxon>
        <taxon>Thermodesulfobacteriota</taxon>
        <taxon>Desulfuromonadia</taxon>
        <taxon>Geobacterales</taxon>
        <taxon>Geobacteraceae</taxon>
        <taxon>Geobacter</taxon>
    </lineage>
</organism>
<evidence type="ECO:0000256" key="4">
    <source>
        <dbReference type="ARBA" id="ARBA00022630"/>
    </source>
</evidence>
<dbReference type="PIRSF" id="PIRSF004491">
    <property type="entry name" value="FAD_Synth"/>
    <property type="match status" value="1"/>
</dbReference>
<comment type="pathway">
    <text evidence="3 15">Cofactor biosynthesis; FMN biosynthesis; FMN from riboflavin (ATP route): step 1/1.</text>
</comment>
<dbReference type="Pfam" id="PF01687">
    <property type="entry name" value="Flavokinase"/>
    <property type="match status" value="1"/>
</dbReference>
<evidence type="ECO:0000313" key="17">
    <source>
        <dbReference type="EMBL" id="AJE03411.1"/>
    </source>
</evidence>
<dbReference type="NCBIfam" id="TIGR00083">
    <property type="entry name" value="ribF"/>
    <property type="match status" value="1"/>
</dbReference>
<reference evidence="17 18" key="1">
    <citation type="journal article" date="2015" name="Genome Announc.">
        <title>Complete Genome of Geobacter pickeringii G13T, a Metal-Reducing Isolate from Sedimentary Kaolin Deposits.</title>
        <authorList>
            <person name="Badalamenti J.P."/>
            <person name="Bond D.R."/>
        </authorList>
    </citation>
    <scope>NUCLEOTIDE SEQUENCE [LARGE SCALE GENOMIC DNA]</scope>
    <source>
        <strain evidence="17 18">G13</strain>
    </source>
</reference>
<dbReference type="InterPro" id="IPR023465">
    <property type="entry name" value="Riboflavin_kinase_dom_sf"/>
</dbReference>
<dbReference type="EC" id="2.7.7.2" evidence="15"/>
<evidence type="ECO:0000256" key="1">
    <source>
        <dbReference type="ARBA" id="ARBA00002121"/>
    </source>
</evidence>
<accession>A0A0B5BHA5</accession>
<keyword evidence="10 15" id="KW-0274">FAD</keyword>
<dbReference type="PANTHER" id="PTHR22749">
    <property type="entry name" value="RIBOFLAVIN KINASE/FMN ADENYLYLTRANSFERASE"/>
    <property type="match status" value="1"/>
</dbReference>
<dbReference type="GO" id="GO:0003919">
    <property type="term" value="F:FMN adenylyltransferase activity"/>
    <property type="evidence" value="ECO:0007669"/>
    <property type="project" value="UniProtKB-UniRule"/>
</dbReference>
<evidence type="ECO:0000259" key="16">
    <source>
        <dbReference type="SMART" id="SM00904"/>
    </source>
</evidence>
<keyword evidence="8 15" id="KW-0547">Nucleotide-binding</keyword>
<name>A0A0B5BHA5_9BACT</name>
<dbReference type="CDD" id="cd02064">
    <property type="entry name" value="FAD_synthetase_N"/>
    <property type="match status" value="1"/>
</dbReference>
<dbReference type="Pfam" id="PF06574">
    <property type="entry name" value="FAD_syn"/>
    <property type="match status" value="1"/>
</dbReference>
<dbReference type="Proteomes" id="UP000057609">
    <property type="component" value="Chromosome"/>
</dbReference>
<dbReference type="STRING" id="345632.GPICK_08630"/>
<evidence type="ECO:0000256" key="10">
    <source>
        <dbReference type="ARBA" id="ARBA00022827"/>
    </source>
</evidence>
<keyword evidence="5 15" id="KW-0288">FMN</keyword>
<gene>
    <name evidence="17" type="ORF">GPICK_08630</name>
</gene>
<evidence type="ECO:0000256" key="11">
    <source>
        <dbReference type="ARBA" id="ARBA00022840"/>
    </source>
</evidence>
<dbReference type="SMART" id="SM00904">
    <property type="entry name" value="Flavokinase"/>
    <property type="match status" value="1"/>
</dbReference>
<dbReference type="PANTHER" id="PTHR22749:SF6">
    <property type="entry name" value="RIBOFLAVIN KINASE"/>
    <property type="match status" value="1"/>
</dbReference>
<evidence type="ECO:0000256" key="13">
    <source>
        <dbReference type="ARBA" id="ARBA00047880"/>
    </source>
</evidence>
<comment type="catalytic activity">
    <reaction evidence="14 15">
        <text>FMN + ATP + H(+) = FAD + diphosphate</text>
        <dbReference type="Rhea" id="RHEA:17237"/>
        <dbReference type="ChEBI" id="CHEBI:15378"/>
        <dbReference type="ChEBI" id="CHEBI:30616"/>
        <dbReference type="ChEBI" id="CHEBI:33019"/>
        <dbReference type="ChEBI" id="CHEBI:57692"/>
        <dbReference type="ChEBI" id="CHEBI:58210"/>
        <dbReference type="EC" id="2.7.7.2"/>
    </reaction>
</comment>
<evidence type="ECO:0000256" key="8">
    <source>
        <dbReference type="ARBA" id="ARBA00022741"/>
    </source>
</evidence>
<sequence>MRIFRSIDEISEQLPGAVVTIGNFDGVHLGHREIFRRVKRDAEAFGGSSVVITFVPHPVKALGLPRELRLINTYAEKELLIEASGIDYLITVPFTADFAAIGAEAFVKEILVGRIGIRKLIIGSDYAFGRRREGDVALLRRLGETLGFEVEVLEQISGEGTVYSSTAVRRMVAEGDVRGVVRLIGRHFSIGGRVIQGLHRGKDLGFPTANLATEKELIPRAGVYAVKVKIGTVFYDGACNIGNNPTFDNERESIEVFILDFDRDIYGEEIRIYFIDRVRDERRFAGIEELKRGIADDVATCRSILADVTIIEYREYLGGVSA</sequence>
<evidence type="ECO:0000256" key="6">
    <source>
        <dbReference type="ARBA" id="ARBA00022679"/>
    </source>
</evidence>
<dbReference type="EMBL" id="CP009788">
    <property type="protein sequence ID" value="AJE03411.1"/>
    <property type="molecule type" value="Genomic_DNA"/>
</dbReference>
<evidence type="ECO:0000256" key="3">
    <source>
        <dbReference type="ARBA" id="ARBA00005201"/>
    </source>
</evidence>
<dbReference type="UniPathway" id="UPA00277">
    <property type="reaction ID" value="UER00407"/>
</dbReference>
<dbReference type="InterPro" id="IPR014729">
    <property type="entry name" value="Rossmann-like_a/b/a_fold"/>
</dbReference>
<evidence type="ECO:0000256" key="2">
    <source>
        <dbReference type="ARBA" id="ARBA00004726"/>
    </source>
</evidence>
<keyword evidence="7 15" id="KW-0548">Nucleotidyltransferase</keyword>